<proteinExistence type="inferred from homology"/>
<evidence type="ECO:0000256" key="7">
    <source>
        <dbReference type="ARBA" id="ARBA00023180"/>
    </source>
</evidence>
<evidence type="ECO:0000256" key="13">
    <source>
        <dbReference type="PIRSR" id="PIRSR601382-3"/>
    </source>
</evidence>
<reference evidence="16" key="1">
    <citation type="journal article" date="2020" name="Stud. Mycol.">
        <title>101 Dothideomycetes genomes: a test case for predicting lifestyles and emergence of pathogens.</title>
        <authorList>
            <person name="Haridas S."/>
            <person name="Albert R."/>
            <person name="Binder M."/>
            <person name="Bloem J."/>
            <person name="Labutti K."/>
            <person name="Salamov A."/>
            <person name="Andreopoulos B."/>
            <person name="Baker S."/>
            <person name="Barry K."/>
            <person name="Bills G."/>
            <person name="Bluhm B."/>
            <person name="Cannon C."/>
            <person name="Castanera R."/>
            <person name="Culley D."/>
            <person name="Daum C."/>
            <person name="Ezra D."/>
            <person name="Gonzalez J."/>
            <person name="Henrissat B."/>
            <person name="Kuo A."/>
            <person name="Liang C."/>
            <person name="Lipzen A."/>
            <person name="Lutzoni F."/>
            <person name="Magnuson J."/>
            <person name="Mondo S."/>
            <person name="Nolan M."/>
            <person name="Ohm R."/>
            <person name="Pangilinan J."/>
            <person name="Park H.-J."/>
            <person name="Ramirez L."/>
            <person name="Alfaro M."/>
            <person name="Sun H."/>
            <person name="Tritt A."/>
            <person name="Yoshinaga Y."/>
            <person name="Zwiers L.-H."/>
            <person name="Turgeon B."/>
            <person name="Goodwin S."/>
            <person name="Spatafora J."/>
            <person name="Crous P."/>
            <person name="Grigoriev I."/>
        </authorList>
    </citation>
    <scope>NUCLEOTIDE SEQUENCE</scope>
    <source>
        <strain evidence="16">CBS 130266</strain>
    </source>
</reference>
<keyword evidence="8 14" id="KW-0326">Glycosidase</keyword>
<dbReference type="GO" id="GO:0005975">
    <property type="term" value="P:carbohydrate metabolic process"/>
    <property type="evidence" value="ECO:0007669"/>
    <property type="project" value="InterPro"/>
</dbReference>
<evidence type="ECO:0000256" key="14">
    <source>
        <dbReference type="RuleBase" id="RU361193"/>
    </source>
</evidence>
<feature type="compositionally biased region" description="Pro residues" evidence="15">
    <location>
        <begin position="25"/>
        <end position="43"/>
    </location>
</feature>
<keyword evidence="6 13" id="KW-1015">Disulfide bond</keyword>
<accession>A0A9P4NWG1</accession>
<keyword evidence="5 14" id="KW-0378">Hydrolase</keyword>
<dbReference type="PANTHER" id="PTHR11742:SF101">
    <property type="entry name" value="MANNOSYL-OLIGOSACCHARIDE ALPHA-1,2-MANNOSIDASE 1B"/>
    <property type="match status" value="1"/>
</dbReference>
<dbReference type="GO" id="GO:0005509">
    <property type="term" value="F:calcium ion binding"/>
    <property type="evidence" value="ECO:0007669"/>
    <property type="project" value="InterPro"/>
</dbReference>
<comment type="caution">
    <text evidence="16">The sequence shown here is derived from an EMBL/GenBank/DDBJ whole genome shotgun (WGS) entry which is preliminary data.</text>
</comment>
<dbReference type="GO" id="GO:0005783">
    <property type="term" value="C:endoplasmic reticulum"/>
    <property type="evidence" value="ECO:0007669"/>
    <property type="project" value="TreeGrafter"/>
</dbReference>
<evidence type="ECO:0000256" key="9">
    <source>
        <dbReference type="ARBA" id="ARBA00047669"/>
    </source>
</evidence>
<dbReference type="InterPro" id="IPR036026">
    <property type="entry name" value="Seven-hairpin_glycosidases"/>
</dbReference>
<dbReference type="GO" id="GO:0004571">
    <property type="term" value="F:mannosyl-oligosaccharide 1,2-alpha-mannosidase activity"/>
    <property type="evidence" value="ECO:0007669"/>
    <property type="project" value="UniProtKB-EC"/>
</dbReference>
<keyword evidence="4" id="KW-0732">Signal</keyword>
<evidence type="ECO:0000256" key="1">
    <source>
        <dbReference type="ARBA" id="ARBA00001913"/>
    </source>
</evidence>
<evidence type="ECO:0000313" key="17">
    <source>
        <dbReference type="Proteomes" id="UP000800235"/>
    </source>
</evidence>
<dbReference type="AlphaFoldDB" id="A0A9P4NWG1"/>
<evidence type="ECO:0000256" key="4">
    <source>
        <dbReference type="ARBA" id="ARBA00022729"/>
    </source>
</evidence>
<evidence type="ECO:0000256" key="5">
    <source>
        <dbReference type="ARBA" id="ARBA00022801"/>
    </source>
</evidence>
<dbReference type="PANTHER" id="PTHR11742">
    <property type="entry name" value="MANNOSYL-OLIGOSACCHARIDE ALPHA-1,2-MANNOSIDASE-RELATED"/>
    <property type="match status" value="1"/>
</dbReference>
<keyword evidence="17" id="KW-1185">Reference proteome</keyword>
<evidence type="ECO:0000256" key="6">
    <source>
        <dbReference type="ARBA" id="ARBA00023157"/>
    </source>
</evidence>
<dbReference type="PRINTS" id="PR00747">
    <property type="entry name" value="GLYHDRLASE47"/>
</dbReference>
<evidence type="ECO:0000256" key="12">
    <source>
        <dbReference type="PIRSR" id="PIRSR601382-2"/>
    </source>
</evidence>
<dbReference type="InterPro" id="IPR001382">
    <property type="entry name" value="Glyco_hydro_47"/>
</dbReference>
<evidence type="ECO:0000256" key="3">
    <source>
        <dbReference type="ARBA" id="ARBA00007658"/>
    </source>
</evidence>
<name>A0A9P4NWG1_9PEZI</name>
<feature type="region of interest" description="Disordered" evidence="15">
    <location>
        <begin position="1"/>
        <end position="85"/>
    </location>
</feature>
<comment type="catalytic activity">
    <reaction evidence="10">
        <text>N(4)-(alpha-D-Man-(1-&gt;2)-alpha-D-Man-(1-&gt;2)-alpha-D-Man-(1-&gt;3)-[alpha-D-Man-(1-&gt;2)-alpha-D-Man-(1-&gt;3)-[alpha-D-Man-(1-&gt;2)-alpha-D-Man-(1-&gt;6)]-alpha-D-Man-(1-&gt;6)]-beta-D-Man-(1-&gt;4)-beta-D-GlcNAc-(1-&gt;4)-beta-D-GlcNAc)-L-asparaginyl-[protein] (N-glucan mannose isomer 9A1,2,3B1,2,3) + 4 H2O = N(4)-(alpha-D-Man-(1-&gt;3)-[alpha-D-Man-(1-&gt;3)-[alpha-D-Man-(1-&gt;6)]-alpha-D-Man-(1-&gt;6)]-beta-D-Man-(1-&gt;4)-beta-D-GlcNAc-(1-&gt;4)-beta-D-GlcNAc)-L-asparaginyl-[protein] (N-glucan mannose isomer 5A1,2) + 4 beta-D-mannose</text>
        <dbReference type="Rhea" id="RHEA:56008"/>
        <dbReference type="Rhea" id="RHEA-COMP:14356"/>
        <dbReference type="Rhea" id="RHEA-COMP:14367"/>
        <dbReference type="ChEBI" id="CHEBI:15377"/>
        <dbReference type="ChEBI" id="CHEBI:28563"/>
        <dbReference type="ChEBI" id="CHEBI:59087"/>
        <dbReference type="ChEBI" id="CHEBI:139493"/>
        <dbReference type="EC" id="3.2.1.113"/>
    </reaction>
</comment>
<dbReference type="GO" id="GO:0036503">
    <property type="term" value="P:ERAD pathway"/>
    <property type="evidence" value="ECO:0007669"/>
    <property type="project" value="UniProtKB-ARBA"/>
</dbReference>
<comment type="cofactor">
    <cofactor evidence="1 12">
        <name>Ca(2+)</name>
        <dbReference type="ChEBI" id="CHEBI:29108"/>
    </cofactor>
</comment>
<dbReference type="SUPFAM" id="SSF48225">
    <property type="entry name" value="Seven-hairpin glycosidases"/>
    <property type="match status" value="1"/>
</dbReference>
<sequence>MDTGLDTGLEADTLFHDDPQSPVATPVPPPVPGQQKPPPPPSPGQQRDPPTGPAQQSRPPPTQSGGSGPLSPDEKRKPENKRRAEAVKAAFIHSWEPYRDFGLPDDELRPASREPYSTRNGWGASAIDALSTAIIMNLPGPVNEILQHVRGTDFSKSNTKTSVSLFETTIRYLGGLISGHDLLTEIDGRKRMVKDPNDIKVLVTKAKQLADRLSIAFNTTSGVPYNELNWEMNGPDKPLDYATTTNNLATVGTLILEWTRLSALTNNDRYKHLAHNAEMFLLLPTSWGATDGGKTKDIVEPFPGLVGFDIFIKNGTFKNGYGSWSGGADSFYEYLLKMWMYNASPSNLIFRDRWIKAVESSMRNVASHPITGVNNITLMQSWQADRRKGNFSQHLTCFDGGNILLGGQVLNRRDFIRFGRHLVDGCRHTYAATPTGIGPESFSWWSQDETSYKPPYFRTESSAYVLRPEVLESYYYAYRITGQTKYQDWAWEAFQAIEKYCRAEFGYSAINNVNIEAKAQDPEINKQLIRSNWRNEQESFWFAETLKYAYLIFADDDEEYQIPRGSGYSGLLLGRNRNKWVFNTEAHPIRVAGIPQ</sequence>
<protein>
    <recommendedName>
        <fullName evidence="14">alpha-1,2-Mannosidase</fullName>
        <ecNumber evidence="14">3.2.1.-</ecNumber>
    </recommendedName>
</protein>
<evidence type="ECO:0000256" key="2">
    <source>
        <dbReference type="ARBA" id="ARBA00004922"/>
    </source>
</evidence>
<evidence type="ECO:0000256" key="10">
    <source>
        <dbReference type="ARBA" id="ARBA00048605"/>
    </source>
</evidence>
<comment type="catalytic activity">
    <reaction evidence="9">
        <text>N(4)-(alpha-D-Man-(1-&gt;2)-alpha-D-Man-(1-&gt;2)-alpha-D-Man-(1-&gt;3)-[alpha-D-Man-(1-&gt;3)-[alpha-D-Man-(1-&gt;2)-alpha-D-Man-(1-&gt;6)]-alpha-D-Man-(1-&gt;6)]-beta-D-Man-(1-&gt;4)-beta-D-GlcNAc-(1-&gt;4)-beta-D-GlcNAc)-L-asparaginyl-[protein] (N-glucan mannose isomer 8A1,2,3B1,3) + 3 H2O = N(4)-(alpha-D-Man-(1-&gt;3)-[alpha-D-Man-(1-&gt;3)-[alpha-D-Man-(1-&gt;6)]-alpha-D-Man-(1-&gt;6)]-beta-D-Man-(1-&gt;4)-beta-D-GlcNAc-(1-&gt;4)-beta-D-GlcNAc)-L-asparaginyl-[protein] (N-glucan mannose isomer 5A1,2) + 3 beta-D-mannose</text>
        <dbReference type="Rhea" id="RHEA:56028"/>
        <dbReference type="Rhea" id="RHEA-COMP:14358"/>
        <dbReference type="Rhea" id="RHEA-COMP:14367"/>
        <dbReference type="ChEBI" id="CHEBI:15377"/>
        <dbReference type="ChEBI" id="CHEBI:28563"/>
        <dbReference type="ChEBI" id="CHEBI:59087"/>
        <dbReference type="ChEBI" id="CHEBI:60628"/>
        <dbReference type="EC" id="3.2.1.113"/>
    </reaction>
</comment>
<gene>
    <name evidence="16" type="ORF">EJ08DRAFT_583538</name>
</gene>
<keyword evidence="7" id="KW-0325">Glycoprotein</keyword>
<dbReference type="InterPro" id="IPR012341">
    <property type="entry name" value="6hp_glycosidase-like_sf"/>
</dbReference>
<organism evidence="16 17">
    <name type="scientific">Tothia fuscella</name>
    <dbReference type="NCBI Taxonomy" id="1048955"/>
    <lineage>
        <taxon>Eukaryota</taxon>
        <taxon>Fungi</taxon>
        <taxon>Dikarya</taxon>
        <taxon>Ascomycota</taxon>
        <taxon>Pezizomycotina</taxon>
        <taxon>Dothideomycetes</taxon>
        <taxon>Pleosporomycetidae</taxon>
        <taxon>Venturiales</taxon>
        <taxon>Cylindrosympodiaceae</taxon>
        <taxon>Tothia</taxon>
    </lineage>
</organism>
<comment type="similarity">
    <text evidence="3 14">Belongs to the glycosyl hydrolase 47 family.</text>
</comment>
<keyword evidence="12" id="KW-0106">Calcium</keyword>
<feature type="active site" evidence="11">
    <location>
        <position position="329"/>
    </location>
</feature>
<feature type="active site" evidence="11">
    <location>
        <position position="469"/>
    </location>
</feature>
<keyword evidence="12" id="KW-0479">Metal-binding</keyword>
<dbReference type="OrthoDB" id="8118055at2759"/>
<dbReference type="Proteomes" id="UP000800235">
    <property type="component" value="Unassembled WGS sequence"/>
</dbReference>
<dbReference type="Pfam" id="PF01532">
    <property type="entry name" value="Glyco_hydro_47"/>
    <property type="match status" value="1"/>
</dbReference>
<evidence type="ECO:0000313" key="16">
    <source>
        <dbReference type="EMBL" id="KAF2433600.1"/>
    </source>
</evidence>
<evidence type="ECO:0000256" key="8">
    <source>
        <dbReference type="ARBA" id="ARBA00023295"/>
    </source>
</evidence>
<dbReference type="Gene3D" id="1.50.10.10">
    <property type="match status" value="1"/>
</dbReference>
<evidence type="ECO:0000256" key="15">
    <source>
        <dbReference type="SAM" id="MobiDB-lite"/>
    </source>
</evidence>
<dbReference type="InterPro" id="IPR050749">
    <property type="entry name" value="Glycosyl_Hydrolase_47"/>
</dbReference>
<feature type="active site" description="Proton donor" evidence="11">
    <location>
        <position position="440"/>
    </location>
</feature>
<dbReference type="EC" id="3.2.1.-" evidence="14"/>
<dbReference type="EMBL" id="MU007020">
    <property type="protein sequence ID" value="KAF2433600.1"/>
    <property type="molecule type" value="Genomic_DNA"/>
</dbReference>
<dbReference type="GO" id="GO:0016020">
    <property type="term" value="C:membrane"/>
    <property type="evidence" value="ECO:0007669"/>
    <property type="project" value="InterPro"/>
</dbReference>
<feature type="active site" description="Proton donor" evidence="11">
    <location>
        <position position="167"/>
    </location>
</feature>
<feature type="disulfide bond" evidence="13">
    <location>
        <begin position="397"/>
        <end position="426"/>
    </location>
</feature>
<feature type="compositionally biased region" description="Basic and acidic residues" evidence="15">
    <location>
        <begin position="72"/>
        <end position="85"/>
    </location>
</feature>
<comment type="pathway">
    <text evidence="2">Protein modification; protein glycosylation.</text>
</comment>
<dbReference type="FunFam" id="1.50.10.10:FF:000047">
    <property type="entry name" value="Mannosyl-oligosaccharide alpha-1,2-mannosidase"/>
    <property type="match status" value="1"/>
</dbReference>
<feature type="binding site" evidence="12">
    <location>
        <position position="584"/>
    </location>
    <ligand>
        <name>Ca(2+)</name>
        <dbReference type="ChEBI" id="CHEBI:29108"/>
    </ligand>
</feature>
<evidence type="ECO:0000256" key="11">
    <source>
        <dbReference type="PIRSR" id="PIRSR601382-1"/>
    </source>
</evidence>